<dbReference type="HOGENOM" id="CLU_128403_0_0_1"/>
<keyword evidence="1" id="KW-1133">Transmembrane helix</keyword>
<sequence length="180" mass="20437">MLKWVTGGANEFQLFKAAFGLLRAVEIQVTTAYGLCQDYLPPDVGLAFGLTDFIVGSIGWNMVIRNKYPDYVVEFFRTMDTRICVSGFATVFWLMMTDHFLLIYAVFYHKLLIIGTWLLINYMVFLFTLVTVLLDSLLILRIIALGYCLIVVKSYYSELAEAQEEPSDSSVESTSDQTSD</sequence>
<proteinExistence type="predicted"/>
<dbReference type="PhylomeDB" id="B4QBP2"/>
<protein>
    <submittedName>
        <fullName evidence="2">GD10813</fullName>
    </submittedName>
</protein>
<feature type="transmembrane region" description="Helical" evidence="1">
    <location>
        <begin position="83"/>
        <end position="105"/>
    </location>
</feature>
<accession>B4QBP2</accession>
<dbReference type="AlphaFoldDB" id="B4QBP2"/>
<feature type="transmembrane region" description="Helical" evidence="1">
    <location>
        <begin position="44"/>
        <end position="63"/>
    </location>
</feature>
<keyword evidence="1" id="KW-0812">Transmembrane</keyword>
<organism evidence="2 3">
    <name type="scientific">Drosophila simulans</name>
    <name type="common">Fruit fly</name>
    <dbReference type="NCBI Taxonomy" id="7240"/>
    <lineage>
        <taxon>Eukaryota</taxon>
        <taxon>Metazoa</taxon>
        <taxon>Ecdysozoa</taxon>
        <taxon>Arthropoda</taxon>
        <taxon>Hexapoda</taxon>
        <taxon>Insecta</taxon>
        <taxon>Pterygota</taxon>
        <taxon>Neoptera</taxon>
        <taxon>Endopterygota</taxon>
        <taxon>Diptera</taxon>
        <taxon>Brachycera</taxon>
        <taxon>Muscomorpha</taxon>
        <taxon>Ephydroidea</taxon>
        <taxon>Drosophilidae</taxon>
        <taxon>Drosophila</taxon>
        <taxon>Sophophora</taxon>
    </lineage>
</organism>
<keyword evidence="1" id="KW-0472">Membrane</keyword>
<evidence type="ECO:0000313" key="3">
    <source>
        <dbReference type="Proteomes" id="UP000000304"/>
    </source>
</evidence>
<evidence type="ECO:0000256" key="1">
    <source>
        <dbReference type="SAM" id="Phobius"/>
    </source>
</evidence>
<evidence type="ECO:0000313" key="2">
    <source>
        <dbReference type="EMBL" id="EDX06659.1"/>
    </source>
</evidence>
<keyword evidence="3" id="KW-1185">Reference proteome</keyword>
<dbReference type="Proteomes" id="UP000000304">
    <property type="component" value="Chromosome 2R"/>
</dbReference>
<name>B4QBP2_DROSI</name>
<reference evidence="2 3" key="1">
    <citation type="journal article" date="2007" name="Nature">
        <title>Evolution of genes and genomes on the Drosophila phylogeny.</title>
        <authorList>
            <consortium name="Drosophila 12 Genomes Consortium"/>
            <person name="Clark A.G."/>
            <person name="Eisen M.B."/>
            <person name="Smith D.R."/>
            <person name="Bergman C.M."/>
            <person name="Oliver B."/>
            <person name="Markow T.A."/>
            <person name="Kaufman T.C."/>
            <person name="Kellis M."/>
            <person name="Gelbart W."/>
            <person name="Iyer V.N."/>
            <person name="Pollard D.A."/>
            <person name="Sackton T.B."/>
            <person name="Larracuente A.M."/>
            <person name="Singh N.D."/>
            <person name="Abad J.P."/>
            <person name="Abt D.N."/>
            <person name="Adryan B."/>
            <person name="Aguade M."/>
            <person name="Akashi H."/>
            <person name="Anderson W.W."/>
            <person name="Aquadro C.F."/>
            <person name="Ardell D.H."/>
            <person name="Arguello R."/>
            <person name="Artieri C.G."/>
            <person name="Barbash D.A."/>
            <person name="Barker D."/>
            <person name="Barsanti P."/>
            <person name="Batterham P."/>
            <person name="Batzoglou S."/>
            <person name="Begun D."/>
            <person name="Bhutkar A."/>
            <person name="Blanco E."/>
            <person name="Bosak S.A."/>
            <person name="Bradley R.K."/>
            <person name="Brand A.D."/>
            <person name="Brent M.R."/>
            <person name="Brooks A.N."/>
            <person name="Brown R.H."/>
            <person name="Butlin R.K."/>
            <person name="Caggese C."/>
            <person name="Calvi B.R."/>
            <person name="Bernardo de Carvalho A."/>
            <person name="Caspi A."/>
            <person name="Castrezana S."/>
            <person name="Celniker S.E."/>
            <person name="Chang J.L."/>
            <person name="Chapple C."/>
            <person name="Chatterji S."/>
            <person name="Chinwalla A."/>
            <person name="Civetta A."/>
            <person name="Clifton S.W."/>
            <person name="Comeron J.M."/>
            <person name="Costello J.C."/>
            <person name="Coyne J.A."/>
            <person name="Daub J."/>
            <person name="David R.G."/>
            <person name="Delcher A.L."/>
            <person name="Delehaunty K."/>
            <person name="Do C.B."/>
            <person name="Ebling H."/>
            <person name="Edwards K."/>
            <person name="Eickbush T."/>
            <person name="Evans J.D."/>
            <person name="Filipski A."/>
            <person name="Findeiss S."/>
            <person name="Freyhult E."/>
            <person name="Fulton L."/>
            <person name="Fulton R."/>
            <person name="Garcia A.C."/>
            <person name="Gardiner A."/>
            <person name="Garfield D.A."/>
            <person name="Garvin B.E."/>
            <person name="Gibson G."/>
            <person name="Gilbert D."/>
            <person name="Gnerre S."/>
            <person name="Godfrey J."/>
            <person name="Good R."/>
            <person name="Gotea V."/>
            <person name="Gravely B."/>
            <person name="Greenberg A.J."/>
            <person name="Griffiths-Jones S."/>
            <person name="Gross S."/>
            <person name="Guigo R."/>
            <person name="Gustafson E.A."/>
            <person name="Haerty W."/>
            <person name="Hahn M.W."/>
            <person name="Halligan D.L."/>
            <person name="Halpern A.L."/>
            <person name="Halter G.M."/>
            <person name="Han M.V."/>
            <person name="Heger A."/>
            <person name="Hillier L."/>
            <person name="Hinrichs A.S."/>
            <person name="Holmes I."/>
            <person name="Hoskins R.A."/>
            <person name="Hubisz M.J."/>
            <person name="Hultmark D."/>
            <person name="Huntley M.A."/>
            <person name="Jaffe D.B."/>
            <person name="Jagadeeshan S."/>
            <person name="Jeck W.R."/>
            <person name="Johnson J."/>
            <person name="Jones C.D."/>
            <person name="Jordan W.C."/>
            <person name="Karpen G.H."/>
            <person name="Kataoka E."/>
            <person name="Keightley P.D."/>
            <person name="Kheradpour P."/>
            <person name="Kirkness E.F."/>
            <person name="Koerich L.B."/>
            <person name="Kristiansen K."/>
            <person name="Kudrna D."/>
            <person name="Kulathinal R.J."/>
            <person name="Kumar S."/>
            <person name="Kwok R."/>
            <person name="Lander E."/>
            <person name="Langley C.H."/>
            <person name="Lapoint R."/>
            <person name="Lazzaro B.P."/>
            <person name="Lee S.J."/>
            <person name="Levesque L."/>
            <person name="Li R."/>
            <person name="Lin C.F."/>
            <person name="Lin M.F."/>
            <person name="Lindblad-Toh K."/>
            <person name="Llopart A."/>
            <person name="Long M."/>
            <person name="Low L."/>
            <person name="Lozovsky E."/>
            <person name="Lu J."/>
            <person name="Luo M."/>
            <person name="Machado C.A."/>
            <person name="Makalowski W."/>
            <person name="Marzo M."/>
            <person name="Matsuda M."/>
            <person name="Matzkin L."/>
            <person name="McAllister B."/>
            <person name="McBride C.S."/>
            <person name="McKernan B."/>
            <person name="McKernan K."/>
            <person name="Mendez-Lago M."/>
            <person name="Minx P."/>
            <person name="Mollenhauer M.U."/>
            <person name="Montooth K."/>
            <person name="Mount S.M."/>
            <person name="Mu X."/>
            <person name="Myers E."/>
            <person name="Negre B."/>
            <person name="Newfeld S."/>
            <person name="Nielsen R."/>
            <person name="Noor M.A."/>
            <person name="O'Grady P."/>
            <person name="Pachter L."/>
            <person name="Papaceit M."/>
            <person name="Parisi M.J."/>
            <person name="Parisi M."/>
            <person name="Parts L."/>
            <person name="Pedersen J.S."/>
            <person name="Pesole G."/>
            <person name="Phillippy A.M."/>
            <person name="Ponting C.P."/>
            <person name="Pop M."/>
            <person name="Porcelli D."/>
            <person name="Powell J.R."/>
            <person name="Prohaska S."/>
            <person name="Pruitt K."/>
            <person name="Puig M."/>
            <person name="Quesneville H."/>
            <person name="Ram K.R."/>
            <person name="Rand D."/>
            <person name="Rasmussen M.D."/>
            <person name="Reed L.K."/>
            <person name="Reenan R."/>
            <person name="Reily A."/>
            <person name="Remington K.A."/>
            <person name="Rieger T.T."/>
            <person name="Ritchie M.G."/>
            <person name="Robin C."/>
            <person name="Rogers Y.H."/>
            <person name="Rohde C."/>
            <person name="Rozas J."/>
            <person name="Rubenfield M.J."/>
            <person name="Ruiz A."/>
            <person name="Russo S."/>
            <person name="Salzberg S.L."/>
            <person name="Sanchez-Gracia A."/>
            <person name="Saranga D.J."/>
            <person name="Sato H."/>
            <person name="Schaeffer S.W."/>
            <person name="Schatz M.C."/>
            <person name="Schlenke T."/>
            <person name="Schwartz R."/>
            <person name="Segarra C."/>
            <person name="Singh R.S."/>
            <person name="Sirot L."/>
            <person name="Sirota M."/>
            <person name="Sisneros N.B."/>
            <person name="Smith C.D."/>
            <person name="Smith T.F."/>
            <person name="Spieth J."/>
            <person name="Stage D.E."/>
            <person name="Stark A."/>
            <person name="Stephan W."/>
            <person name="Strausberg R.L."/>
            <person name="Strempel S."/>
            <person name="Sturgill D."/>
            <person name="Sutton G."/>
            <person name="Sutton G.G."/>
            <person name="Tao W."/>
            <person name="Teichmann S."/>
            <person name="Tobari Y.N."/>
            <person name="Tomimura Y."/>
            <person name="Tsolas J.M."/>
            <person name="Valente V.L."/>
            <person name="Venter E."/>
            <person name="Venter J.C."/>
            <person name="Vicario S."/>
            <person name="Vieira F.G."/>
            <person name="Vilella A.J."/>
            <person name="Villasante A."/>
            <person name="Walenz B."/>
            <person name="Wang J."/>
            <person name="Wasserman M."/>
            <person name="Watts T."/>
            <person name="Wilson D."/>
            <person name="Wilson R.K."/>
            <person name="Wing R.A."/>
            <person name="Wolfner M.F."/>
            <person name="Wong A."/>
            <person name="Wong G.K."/>
            <person name="Wu C.I."/>
            <person name="Wu G."/>
            <person name="Yamamoto D."/>
            <person name="Yang H.P."/>
            <person name="Yang S.P."/>
            <person name="Yorke J.A."/>
            <person name="Yoshida K."/>
            <person name="Zdobnov E."/>
            <person name="Zhang P."/>
            <person name="Zhang Y."/>
            <person name="Zimin A.V."/>
            <person name="Baldwin J."/>
            <person name="Abdouelleil A."/>
            <person name="Abdulkadir J."/>
            <person name="Abebe A."/>
            <person name="Abera B."/>
            <person name="Abreu J."/>
            <person name="Acer S.C."/>
            <person name="Aftuck L."/>
            <person name="Alexander A."/>
            <person name="An P."/>
            <person name="Anderson E."/>
            <person name="Anderson S."/>
            <person name="Arachi H."/>
            <person name="Azer M."/>
            <person name="Bachantsang P."/>
            <person name="Barry A."/>
            <person name="Bayul T."/>
            <person name="Berlin A."/>
            <person name="Bessette D."/>
            <person name="Bloom T."/>
            <person name="Blye J."/>
            <person name="Boguslavskiy L."/>
            <person name="Bonnet C."/>
            <person name="Boukhgalter B."/>
            <person name="Bourzgui I."/>
            <person name="Brown A."/>
            <person name="Cahill P."/>
            <person name="Channer S."/>
            <person name="Cheshatsang Y."/>
            <person name="Chuda L."/>
            <person name="Citroen M."/>
            <person name="Collymore A."/>
            <person name="Cooke P."/>
            <person name="Costello M."/>
            <person name="D'Aco K."/>
            <person name="Daza R."/>
            <person name="De Haan G."/>
            <person name="DeGray S."/>
            <person name="DeMaso C."/>
            <person name="Dhargay N."/>
            <person name="Dooley K."/>
            <person name="Dooley E."/>
            <person name="Doricent M."/>
            <person name="Dorje P."/>
            <person name="Dorjee K."/>
            <person name="Dupes A."/>
            <person name="Elong R."/>
            <person name="Falk J."/>
            <person name="Farina A."/>
            <person name="Faro S."/>
            <person name="Ferguson D."/>
            <person name="Fisher S."/>
            <person name="Foley C.D."/>
            <person name="Franke A."/>
            <person name="Friedrich D."/>
            <person name="Gadbois L."/>
            <person name="Gearin G."/>
            <person name="Gearin C.R."/>
            <person name="Giannoukos G."/>
            <person name="Goode T."/>
            <person name="Graham J."/>
            <person name="Grandbois E."/>
            <person name="Grewal S."/>
            <person name="Gyaltsen K."/>
            <person name="Hafez N."/>
            <person name="Hagos B."/>
            <person name="Hall J."/>
            <person name="Henson C."/>
            <person name="Hollinger A."/>
            <person name="Honan T."/>
            <person name="Huard M.D."/>
            <person name="Hughes L."/>
            <person name="Hurhula B."/>
            <person name="Husby M.E."/>
            <person name="Kamat A."/>
            <person name="Kanga B."/>
            <person name="Kashin S."/>
            <person name="Khazanovich D."/>
            <person name="Kisner P."/>
            <person name="Lance K."/>
            <person name="Lara M."/>
            <person name="Lee W."/>
            <person name="Lennon N."/>
            <person name="Letendre F."/>
            <person name="LeVine R."/>
            <person name="Lipovsky A."/>
            <person name="Liu X."/>
            <person name="Liu J."/>
            <person name="Liu S."/>
            <person name="Lokyitsang T."/>
            <person name="Lokyitsang Y."/>
            <person name="Lubonja R."/>
            <person name="Lui A."/>
            <person name="MacDonald P."/>
            <person name="Magnisalis V."/>
            <person name="Maru K."/>
            <person name="Matthews C."/>
            <person name="McCusker W."/>
            <person name="McDonough S."/>
            <person name="Mehta T."/>
            <person name="Meldrim J."/>
            <person name="Meneus L."/>
            <person name="Mihai O."/>
            <person name="Mihalev A."/>
            <person name="Mihova T."/>
            <person name="Mittelman R."/>
            <person name="Mlenga V."/>
            <person name="Montmayeur A."/>
            <person name="Mulrain L."/>
            <person name="Navidi A."/>
            <person name="Naylor J."/>
            <person name="Negash T."/>
            <person name="Nguyen T."/>
            <person name="Nguyen N."/>
            <person name="Nicol R."/>
            <person name="Norbu C."/>
            <person name="Norbu N."/>
            <person name="Novod N."/>
            <person name="O'Neill B."/>
            <person name="Osman S."/>
            <person name="Markiewicz E."/>
            <person name="Oyono O.L."/>
            <person name="Patti C."/>
            <person name="Phunkhang P."/>
            <person name="Pierre F."/>
            <person name="Priest M."/>
            <person name="Raghuraman S."/>
            <person name="Rege F."/>
            <person name="Reyes R."/>
            <person name="Rise C."/>
            <person name="Rogov P."/>
            <person name="Ross K."/>
            <person name="Ryan E."/>
            <person name="Settipalli S."/>
            <person name="Shea T."/>
            <person name="Sherpa N."/>
            <person name="Shi L."/>
            <person name="Shih D."/>
            <person name="Sparrow T."/>
            <person name="Spaulding J."/>
            <person name="Stalker J."/>
            <person name="Stange-Thomann N."/>
            <person name="Stavropoulos S."/>
            <person name="Stone C."/>
            <person name="Strader C."/>
            <person name="Tesfaye S."/>
            <person name="Thomson T."/>
            <person name="Thoulutsang Y."/>
            <person name="Thoulutsang D."/>
            <person name="Topham K."/>
            <person name="Topping I."/>
            <person name="Tsamla T."/>
            <person name="Vassiliev H."/>
            <person name="Vo A."/>
            <person name="Wangchuk T."/>
            <person name="Wangdi T."/>
            <person name="Weiand M."/>
            <person name="Wilkinson J."/>
            <person name="Wilson A."/>
            <person name="Yadav S."/>
            <person name="Young G."/>
            <person name="Yu Q."/>
            <person name="Zembek L."/>
            <person name="Zhong D."/>
            <person name="Zimmer A."/>
            <person name="Zwirko Z."/>
            <person name="Jaffe D.B."/>
            <person name="Alvarez P."/>
            <person name="Brockman W."/>
            <person name="Butler J."/>
            <person name="Chin C."/>
            <person name="Gnerre S."/>
            <person name="Grabherr M."/>
            <person name="Kleber M."/>
            <person name="Mauceli E."/>
            <person name="MacCallum I."/>
        </authorList>
    </citation>
    <scope>NUCLEOTIDE SEQUENCE [LARGE SCALE GENOMIC DNA]</scope>
    <source>
        <strain evidence="3">white501</strain>
    </source>
</reference>
<gene>
    <name evidence="2" type="primary">Dsim\GD10813</name>
    <name evidence="2" type="ORF">Dsim_GD10813</name>
</gene>
<dbReference type="OrthoDB" id="7862095at2759"/>
<dbReference type="OMA" id="WLLINYM"/>
<dbReference type="Bgee" id="FBgn0182576">
    <property type="expression patterns" value="Expressed in male reproductive system and 2 other cell types or tissues"/>
</dbReference>
<feature type="transmembrane region" description="Helical" evidence="1">
    <location>
        <begin position="111"/>
        <end position="133"/>
    </location>
</feature>
<dbReference type="EMBL" id="CM000362">
    <property type="protein sequence ID" value="EDX06659.1"/>
    <property type="molecule type" value="Genomic_DNA"/>
</dbReference>